<dbReference type="Proteomes" id="UP000269221">
    <property type="component" value="Unassembled WGS sequence"/>
</dbReference>
<evidence type="ECO:0000256" key="1">
    <source>
        <dbReference type="SAM" id="MobiDB-lite"/>
    </source>
</evidence>
<accession>A0A3M0KT67</accession>
<feature type="region of interest" description="Disordered" evidence="1">
    <location>
        <begin position="173"/>
        <end position="228"/>
    </location>
</feature>
<comment type="caution">
    <text evidence="3">The sequence shown here is derived from an EMBL/GenBank/DDBJ whole genome shotgun (WGS) entry which is preliminary data.</text>
</comment>
<feature type="compositionally biased region" description="Polar residues" evidence="1">
    <location>
        <begin position="214"/>
        <end position="228"/>
    </location>
</feature>
<dbReference type="AlphaFoldDB" id="A0A3M0KT67"/>
<feature type="transmembrane region" description="Helical" evidence="2">
    <location>
        <begin position="141"/>
        <end position="168"/>
    </location>
</feature>
<gene>
    <name evidence="3" type="ORF">DUI87_06424</name>
</gene>
<protein>
    <submittedName>
        <fullName evidence="3">Uncharacterized protein</fullName>
    </submittedName>
</protein>
<keyword evidence="4" id="KW-1185">Reference proteome</keyword>
<evidence type="ECO:0000256" key="2">
    <source>
        <dbReference type="SAM" id="Phobius"/>
    </source>
</evidence>
<sequence>MVLSRWLGLNHDMVEDGGKTSIKAGAWRSLDSDSRTSESCRGSPDLNMLLLCTTAGEFKDHKGRRHRNGMKLHQPEVKTKAVVPDEDSYTQLVYPTPVSKGVQTSKMFFKDVSTTAPEWEYRTLQPVMGSAEISSPLFSSLLFSLLFSSLLFSFSSLLFSSLLSLLSLRGRGGEERRRGEERRGEEEERRGEERRGEERRGEEREERRGEESLTWQQIKTGISTLSPD</sequence>
<evidence type="ECO:0000313" key="3">
    <source>
        <dbReference type="EMBL" id="RMC16489.1"/>
    </source>
</evidence>
<proteinExistence type="predicted"/>
<evidence type="ECO:0000313" key="4">
    <source>
        <dbReference type="Proteomes" id="UP000269221"/>
    </source>
</evidence>
<keyword evidence="2" id="KW-0472">Membrane</keyword>
<keyword evidence="2" id="KW-1133">Transmembrane helix</keyword>
<reference evidence="3 4" key="1">
    <citation type="submission" date="2018-07" db="EMBL/GenBank/DDBJ databases">
        <title>A high quality draft genome assembly of the barn swallow (H. rustica rustica).</title>
        <authorList>
            <person name="Formenti G."/>
            <person name="Chiara M."/>
            <person name="Poveda L."/>
            <person name="Francoijs K.-J."/>
            <person name="Bonisoli-Alquati A."/>
            <person name="Canova L."/>
            <person name="Gianfranceschi L."/>
            <person name="Horner D.S."/>
            <person name="Saino N."/>
        </authorList>
    </citation>
    <scope>NUCLEOTIDE SEQUENCE [LARGE SCALE GENOMIC DNA]</scope>
    <source>
        <strain evidence="3">Chelidonia</strain>
        <tissue evidence="3">Blood</tissue>
    </source>
</reference>
<dbReference type="EMBL" id="QRBI01000102">
    <property type="protein sequence ID" value="RMC16489.1"/>
    <property type="molecule type" value="Genomic_DNA"/>
</dbReference>
<feature type="compositionally biased region" description="Basic and acidic residues" evidence="1">
    <location>
        <begin position="173"/>
        <end position="211"/>
    </location>
</feature>
<name>A0A3M0KT67_HIRRU</name>
<organism evidence="3 4">
    <name type="scientific">Hirundo rustica rustica</name>
    <dbReference type="NCBI Taxonomy" id="333673"/>
    <lineage>
        <taxon>Eukaryota</taxon>
        <taxon>Metazoa</taxon>
        <taxon>Chordata</taxon>
        <taxon>Craniata</taxon>
        <taxon>Vertebrata</taxon>
        <taxon>Euteleostomi</taxon>
        <taxon>Archelosauria</taxon>
        <taxon>Archosauria</taxon>
        <taxon>Dinosauria</taxon>
        <taxon>Saurischia</taxon>
        <taxon>Theropoda</taxon>
        <taxon>Coelurosauria</taxon>
        <taxon>Aves</taxon>
        <taxon>Neognathae</taxon>
        <taxon>Neoaves</taxon>
        <taxon>Telluraves</taxon>
        <taxon>Australaves</taxon>
        <taxon>Passeriformes</taxon>
        <taxon>Sylvioidea</taxon>
        <taxon>Hirundinidae</taxon>
        <taxon>Hirundo</taxon>
    </lineage>
</organism>
<keyword evidence="2" id="KW-0812">Transmembrane</keyword>